<protein>
    <submittedName>
        <fullName evidence="1">Uncharacterized protein</fullName>
    </submittedName>
</protein>
<evidence type="ECO:0000313" key="1">
    <source>
        <dbReference type="EMBL" id="KAH3795808.1"/>
    </source>
</evidence>
<organism evidence="1 2">
    <name type="scientific">Dreissena polymorpha</name>
    <name type="common">Zebra mussel</name>
    <name type="synonym">Mytilus polymorpha</name>
    <dbReference type="NCBI Taxonomy" id="45954"/>
    <lineage>
        <taxon>Eukaryota</taxon>
        <taxon>Metazoa</taxon>
        <taxon>Spiralia</taxon>
        <taxon>Lophotrochozoa</taxon>
        <taxon>Mollusca</taxon>
        <taxon>Bivalvia</taxon>
        <taxon>Autobranchia</taxon>
        <taxon>Heteroconchia</taxon>
        <taxon>Euheterodonta</taxon>
        <taxon>Imparidentia</taxon>
        <taxon>Neoheterodontei</taxon>
        <taxon>Myida</taxon>
        <taxon>Dreissenoidea</taxon>
        <taxon>Dreissenidae</taxon>
        <taxon>Dreissena</taxon>
    </lineage>
</organism>
<accession>A0A9D4FE96</accession>
<reference evidence="1" key="1">
    <citation type="journal article" date="2019" name="bioRxiv">
        <title>The Genome of the Zebra Mussel, Dreissena polymorpha: A Resource for Invasive Species Research.</title>
        <authorList>
            <person name="McCartney M.A."/>
            <person name="Auch B."/>
            <person name="Kono T."/>
            <person name="Mallez S."/>
            <person name="Zhang Y."/>
            <person name="Obille A."/>
            <person name="Becker A."/>
            <person name="Abrahante J.E."/>
            <person name="Garbe J."/>
            <person name="Badalamenti J.P."/>
            <person name="Herman A."/>
            <person name="Mangelson H."/>
            <person name="Liachko I."/>
            <person name="Sullivan S."/>
            <person name="Sone E.D."/>
            <person name="Koren S."/>
            <person name="Silverstein K.A.T."/>
            <person name="Beckman K.B."/>
            <person name="Gohl D.M."/>
        </authorList>
    </citation>
    <scope>NUCLEOTIDE SEQUENCE</scope>
    <source>
        <strain evidence="1">Duluth1</strain>
        <tissue evidence="1">Whole animal</tissue>
    </source>
</reference>
<comment type="caution">
    <text evidence="1">The sequence shown here is derived from an EMBL/GenBank/DDBJ whole genome shotgun (WGS) entry which is preliminary data.</text>
</comment>
<proteinExistence type="predicted"/>
<keyword evidence="2" id="KW-1185">Reference proteome</keyword>
<dbReference type="EMBL" id="JAIWYP010000007">
    <property type="protein sequence ID" value="KAH3795808.1"/>
    <property type="molecule type" value="Genomic_DNA"/>
</dbReference>
<name>A0A9D4FE96_DREPO</name>
<dbReference type="AlphaFoldDB" id="A0A9D4FE96"/>
<dbReference type="Proteomes" id="UP000828390">
    <property type="component" value="Unassembled WGS sequence"/>
</dbReference>
<evidence type="ECO:0000313" key="2">
    <source>
        <dbReference type="Proteomes" id="UP000828390"/>
    </source>
</evidence>
<gene>
    <name evidence="1" type="ORF">DPMN_149369</name>
</gene>
<reference evidence="1" key="2">
    <citation type="submission" date="2020-11" db="EMBL/GenBank/DDBJ databases">
        <authorList>
            <person name="McCartney M.A."/>
            <person name="Auch B."/>
            <person name="Kono T."/>
            <person name="Mallez S."/>
            <person name="Becker A."/>
            <person name="Gohl D.M."/>
            <person name="Silverstein K.A.T."/>
            <person name="Koren S."/>
            <person name="Bechman K.B."/>
            <person name="Herman A."/>
            <person name="Abrahante J.E."/>
            <person name="Garbe J."/>
        </authorList>
    </citation>
    <scope>NUCLEOTIDE SEQUENCE</scope>
    <source>
        <strain evidence="1">Duluth1</strain>
        <tissue evidence="1">Whole animal</tissue>
    </source>
</reference>
<sequence length="68" mass="7889">MFDLIFMEKIARWLTNTQVKIKAEVAESNTHAQKLAKHLSDIERRIDACARPNLDKEVGHVWGHINFC</sequence>